<evidence type="ECO:0000256" key="2">
    <source>
        <dbReference type="ARBA" id="ARBA00023125"/>
    </source>
</evidence>
<dbReference type="eggNOG" id="COG1349">
    <property type="taxonomic scope" value="Bacteria"/>
</dbReference>
<reference evidence="5 6" key="1">
    <citation type="journal article" date="2012" name="J. Bacteriol.">
        <title>Genome Sequence of Gallaecimonas xiamenensis Type Strain 3-C-1.</title>
        <authorList>
            <person name="Lai Q."/>
            <person name="Wang L."/>
            <person name="Wang W."/>
            <person name="Shao Z."/>
        </authorList>
    </citation>
    <scope>NUCLEOTIDE SEQUENCE [LARGE SCALE GENOMIC DNA]</scope>
    <source>
        <strain evidence="5 6">3-C-1</strain>
    </source>
</reference>
<dbReference type="EMBL" id="AMRI01000002">
    <property type="protein sequence ID" value="EKE77527.1"/>
    <property type="molecule type" value="Genomic_DNA"/>
</dbReference>
<keyword evidence="3" id="KW-0804">Transcription</keyword>
<dbReference type="NCBIfam" id="NF040755">
    <property type="entry name" value="AgaR"/>
    <property type="match status" value="1"/>
</dbReference>
<dbReference type="AlphaFoldDB" id="K2JSP2"/>
<keyword evidence="2" id="KW-0238">DNA-binding</keyword>
<dbReference type="Pfam" id="PF00455">
    <property type="entry name" value="DeoRC"/>
    <property type="match status" value="1"/>
</dbReference>
<dbReference type="PRINTS" id="PR00037">
    <property type="entry name" value="HTHLACR"/>
</dbReference>
<dbReference type="Proteomes" id="UP000006755">
    <property type="component" value="Unassembled WGS sequence"/>
</dbReference>
<accession>K2JSP2</accession>
<organism evidence="5 6">
    <name type="scientific">Gallaecimonas xiamenensis 3-C-1</name>
    <dbReference type="NCBI Taxonomy" id="745411"/>
    <lineage>
        <taxon>Bacteria</taxon>
        <taxon>Pseudomonadati</taxon>
        <taxon>Pseudomonadota</taxon>
        <taxon>Gammaproteobacteria</taxon>
        <taxon>Enterobacterales</taxon>
        <taxon>Gallaecimonadaceae</taxon>
        <taxon>Gallaecimonas</taxon>
    </lineage>
</organism>
<evidence type="ECO:0000313" key="6">
    <source>
        <dbReference type="Proteomes" id="UP000006755"/>
    </source>
</evidence>
<dbReference type="InterPro" id="IPR036390">
    <property type="entry name" value="WH_DNA-bd_sf"/>
</dbReference>
<feature type="domain" description="HTH deoR-type" evidence="4">
    <location>
        <begin position="12"/>
        <end position="67"/>
    </location>
</feature>
<keyword evidence="1" id="KW-0805">Transcription regulation</keyword>
<evidence type="ECO:0000256" key="3">
    <source>
        <dbReference type="ARBA" id="ARBA00023163"/>
    </source>
</evidence>
<dbReference type="InterPro" id="IPR018356">
    <property type="entry name" value="Tscrpt_reg_HTH_DeoR_CS"/>
</dbReference>
<evidence type="ECO:0000313" key="5">
    <source>
        <dbReference type="EMBL" id="EKE77527.1"/>
    </source>
</evidence>
<dbReference type="GO" id="GO:0003677">
    <property type="term" value="F:DNA binding"/>
    <property type="evidence" value="ECO:0007669"/>
    <property type="project" value="UniProtKB-KW"/>
</dbReference>
<evidence type="ECO:0000256" key="1">
    <source>
        <dbReference type="ARBA" id="ARBA00023015"/>
    </source>
</evidence>
<dbReference type="InterPro" id="IPR050313">
    <property type="entry name" value="Carb_Metab_HTH_regulators"/>
</dbReference>
<dbReference type="Gene3D" id="3.40.50.1360">
    <property type="match status" value="1"/>
</dbReference>
<dbReference type="Gene3D" id="1.10.10.10">
    <property type="entry name" value="Winged helix-like DNA-binding domain superfamily/Winged helix DNA-binding domain"/>
    <property type="match status" value="1"/>
</dbReference>
<gene>
    <name evidence="5" type="ORF">B3C1_01910</name>
</gene>
<dbReference type="SUPFAM" id="SSF100950">
    <property type="entry name" value="NagB/RpiA/CoA transferase-like"/>
    <property type="match status" value="1"/>
</dbReference>
<dbReference type="PROSITE" id="PS51000">
    <property type="entry name" value="HTH_DEOR_2"/>
    <property type="match status" value="1"/>
</dbReference>
<dbReference type="InterPro" id="IPR014036">
    <property type="entry name" value="DeoR-like_C"/>
</dbReference>
<dbReference type="InterPro" id="IPR037171">
    <property type="entry name" value="NagB/RpiA_transferase-like"/>
</dbReference>
<dbReference type="PANTHER" id="PTHR30363:SF44">
    <property type="entry name" value="AGA OPERON TRANSCRIPTIONAL REPRESSOR-RELATED"/>
    <property type="match status" value="1"/>
</dbReference>
<dbReference type="InterPro" id="IPR047779">
    <property type="entry name" value="AgaR-like"/>
</dbReference>
<evidence type="ECO:0000259" key="4">
    <source>
        <dbReference type="PROSITE" id="PS51000"/>
    </source>
</evidence>
<dbReference type="InterPro" id="IPR036388">
    <property type="entry name" value="WH-like_DNA-bd_sf"/>
</dbReference>
<dbReference type="STRING" id="745411.B3C1_01910"/>
<dbReference type="SMART" id="SM00420">
    <property type="entry name" value="HTH_DEOR"/>
    <property type="match status" value="1"/>
</dbReference>
<dbReference type="PROSITE" id="PS00894">
    <property type="entry name" value="HTH_DEOR_1"/>
    <property type="match status" value="1"/>
</dbReference>
<dbReference type="GO" id="GO:0003700">
    <property type="term" value="F:DNA-binding transcription factor activity"/>
    <property type="evidence" value="ECO:0007669"/>
    <property type="project" value="InterPro"/>
</dbReference>
<protein>
    <submittedName>
        <fullName evidence="5">DeoR family transcriptional regulator</fullName>
    </submittedName>
</protein>
<dbReference type="PANTHER" id="PTHR30363">
    <property type="entry name" value="HTH-TYPE TRANSCRIPTIONAL REGULATOR SRLR-RELATED"/>
    <property type="match status" value="1"/>
</dbReference>
<dbReference type="Pfam" id="PF08220">
    <property type="entry name" value="HTH_DeoR"/>
    <property type="match status" value="1"/>
</dbReference>
<name>K2JSP2_9GAMM</name>
<proteinExistence type="predicted"/>
<sequence>MNSSSKQAQMNSIERRHEIVQRALKEGRVEVDALAAHFGVSTVTIRADLNQLHDKGLLVRARGGAVASNKITRELSVSEKHQERLDIKRRLALAVAGEIREGEAIILDSGTTTAEVALCLQGFKRLVVMTNGLNVAQNLVDAPGVEVLMTGGTLRKKSMSFYGRQAEESLLRYRFDKVVLGVDGFDFHAGITTHFEQEAILNRQMCALARELVVVTDSSKFNKAGVHQIRSFGDMDTLVTDSGIPDSFAQALTEAGVKLVIVD</sequence>
<comment type="caution">
    <text evidence="5">The sequence shown here is derived from an EMBL/GenBank/DDBJ whole genome shotgun (WGS) entry which is preliminary data.</text>
</comment>
<dbReference type="SUPFAM" id="SSF46785">
    <property type="entry name" value="Winged helix' DNA-binding domain"/>
    <property type="match status" value="1"/>
</dbReference>
<dbReference type="SMART" id="SM01134">
    <property type="entry name" value="DeoRC"/>
    <property type="match status" value="1"/>
</dbReference>
<keyword evidence="6" id="KW-1185">Reference proteome</keyword>
<dbReference type="InterPro" id="IPR001034">
    <property type="entry name" value="DeoR_HTH"/>
</dbReference>
<dbReference type="RefSeq" id="WP_008482530.1">
    <property type="nucleotide sequence ID" value="NZ_AMRI01000002.1"/>
</dbReference>